<reference evidence="5" key="2">
    <citation type="submission" date="2020-09" db="EMBL/GenBank/DDBJ databases">
        <authorList>
            <person name="Sun Q."/>
            <person name="Kim S."/>
        </authorList>
    </citation>
    <scope>NUCLEOTIDE SEQUENCE</scope>
    <source>
        <strain evidence="5">KCTC 32422</strain>
    </source>
</reference>
<evidence type="ECO:0000256" key="2">
    <source>
        <dbReference type="SAM" id="MobiDB-lite"/>
    </source>
</evidence>
<dbReference type="Gene3D" id="3.40.50.2000">
    <property type="entry name" value="Glycogen Phosphorylase B"/>
    <property type="match status" value="2"/>
</dbReference>
<organism evidence="5 6">
    <name type="scientific">Novosphingobium arvoryzae</name>
    <dbReference type="NCBI Taxonomy" id="1256514"/>
    <lineage>
        <taxon>Bacteria</taxon>
        <taxon>Pseudomonadati</taxon>
        <taxon>Pseudomonadota</taxon>
        <taxon>Alphaproteobacteria</taxon>
        <taxon>Sphingomonadales</taxon>
        <taxon>Sphingomonadaceae</taxon>
        <taxon>Novosphingobium</taxon>
    </lineage>
</organism>
<dbReference type="CDD" id="cd03809">
    <property type="entry name" value="GT4_MtfB-like"/>
    <property type="match status" value="1"/>
</dbReference>
<gene>
    <name evidence="5" type="ORF">GCM10011617_00020</name>
</gene>
<feature type="domain" description="Glycosyltransferase subfamily 4-like N-terminal" evidence="4">
    <location>
        <begin position="90"/>
        <end position="204"/>
    </location>
</feature>
<proteinExistence type="predicted"/>
<feature type="domain" description="Glycosyl transferase family 1" evidence="3">
    <location>
        <begin position="235"/>
        <end position="385"/>
    </location>
</feature>
<evidence type="ECO:0000259" key="3">
    <source>
        <dbReference type="Pfam" id="PF00534"/>
    </source>
</evidence>
<keyword evidence="6" id="KW-1185">Reference proteome</keyword>
<evidence type="ECO:0000259" key="4">
    <source>
        <dbReference type="Pfam" id="PF13439"/>
    </source>
</evidence>
<dbReference type="InterPro" id="IPR001296">
    <property type="entry name" value="Glyco_trans_1"/>
</dbReference>
<accession>A0A918VB79</accession>
<dbReference type="InterPro" id="IPR028098">
    <property type="entry name" value="Glyco_trans_4-like_N"/>
</dbReference>
<evidence type="ECO:0000313" key="6">
    <source>
        <dbReference type="Proteomes" id="UP000634139"/>
    </source>
</evidence>
<comment type="caution">
    <text evidence="5">The sequence shown here is derived from an EMBL/GenBank/DDBJ whole genome shotgun (WGS) entry which is preliminary data.</text>
</comment>
<reference evidence="5" key="1">
    <citation type="journal article" date="2014" name="Int. J. Syst. Evol. Microbiol.">
        <title>Complete genome sequence of Corynebacterium casei LMG S-19264T (=DSM 44701T), isolated from a smear-ripened cheese.</title>
        <authorList>
            <consortium name="US DOE Joint Genome Institute (JGI-PGF)"/>
            <person name="Walter F."/>
            <person name="Albersmeier A."/>
            <person name="Kalinowski J."/>
            <person name="Ruckert C."/>
        </authorList>
    </citation>
    <scope>NUCLEOTIDE SEQUENCE</scope>
    <source>
        <strain evidence="5">KCTC 32422</strain>
    </source>
</reference>
<feature type="region of interest" description="Disordered" evidence="2">
    <location>
        <begin position="416"/>
        <end position="435"/>
    </location>
</feature>
<dbReference type="PANTHER" id="PTHR46401:SF2">
    <property type="entry name" value="GLYCOSYLTRANSFERASE WBBK-RELATED"/>
    <property type="match status" value="1"/>
</dbReference>
<dbReference type="AlphaFoldDB" id="A0A918VB79"/>
<dbReference type="SUPFAM" id="SSF53756">
    <property type="entry name" value="UDP-Glycosyltransferase/glycogen phosphorylase"/>
    <property type="match status" value="1"/>
</dbReference>
<evidence type="ECO:0008006" key="7">
    <source>
        <dbReference type="Google" id="ProtNLM"/>
    </source>
</evidence>
<dbReference type="EMBL" id="BMZD01000001">
    <property type="protein sequence ID" value="GGZ85622.1"/>
    <property type="molecule type" value="Genomic_DNA"/>
</dbReference>
<protein>
    <recommendedName>
        <fullName evidence="7">Glycosyltransferase family 1 protein</fullName>
    </recommendedName>
</protein>
<dbReference type="Pfam" id="PF00534">
    <property type="entry name" value="Glycos_transf_1"/>
    <property type="match status" value="1"/>
</dbReference>
<dbReference type="Proteomes" id="UP000634139">
    <property type="component" value="Unassembled WGS sequence"/>
</dbReference>
<sequence length="435" mass="46784">MATYGRNLARAAGDLGHNIALLFGNRVGHAKQALLNEIALVEGSEAFVGKRKLAGLPGQVLKAAAGILSARQAREIALTGEVILPPTLSMPGACYWNAPQLYRLAHGGFRVTGRLTKVAVPQVDIAHWTYPLPVRMAGAANIYTLHDLVPLRLPYTTADSKKTYLALCRRIVREADHILTVSEHSRADIMRILGVEGSRITNLYQSTDIASQIAGVPKDQIAYEVEGLLGAPMRGYYLFFGALEPKKNLARLLEAYLASGSKHPLVIIGAPGWGSERDVKLLKQLAELDRHDRIKWLGYLPRQTLATVIAGARAVVFPSLYEGFGLPVLEAMALGTPVITSDTSSLPEVAGDAALLVNPLDVRSIARAIRSLNDDDGAIEDLSQRGLVQADRFTAAAYRARLAGFYTRLTGAAAPPPITHTLAEPPAPSESDKAT</sequence>
<dbReference type="PANTHER" id="PTHR46401">
    <property type="entry name" value="GLYCOSYLTRANSFERASE WBBK-RELATED"/>
    <property type="match status" value="1"/>
</dbReference>
<dbReference type="GO" id="GO:0016757">
    <property type="term" value="F:glycosyltransferase activity"/>
    <property type="evidence" value="ECO:0007669"/>
    <property type="project" value="InterPro"/>
</dbReference>
<name>A0A918VB79_9SPHN</name>
<keyword evidence="1" id="KW-0808">Transferase</keyword>
<dbReference type="GO" id="GO:0009103">
    <property type="term" value="P:lipopolysaccharide biosynthetic process"/>
    <property type="evidence" value="ECO:0007669"/>
    <property type="project" value="TreeGrafter"/>
</dbReference>
<evidence type="ECO:0000256" key="1">
    <source>
        <dbReference type="ARBA" id="ARBA00022679"/>
    </source>
</evidence>
<evidence type="ECO:0000313" key="5">
    <source>
        <dbReference type="EMBL" id="GGZ85622.1"/>
    </source>
</evidence>
<dbReference type="Pfam" id="PF13439">
    <property type="entry name" value="Glyco_transf_4"/>
    <property type="match status" value="1"/>
</dbReference>
<dbReference type="RefSeq" id="WP_189538388.1">
    <property type="nucleotide sequence ID" value="NZ_BMZD01000001.1"/>
</dbReference>